<name>A0A2A9NYE5_9AGAR</name>
<evidence type="ECO:0000256" key="1">
    <source>
        <dbReference type="SAM" id="MobiDB-lite"/>
    </source>
</evidence>
<evidence type="ECO:0000313" key="2">
    <source>
        <dbReference type="EMBL" id="PFH54614.1"/>
    </source>
</evidence>
<organism evidence="2 3">
    <name type="scientific">Amanita thiersii Skay4041</name>
    <dbReference type="NCBI Taxonomy" id="703135"/>
    <lineage>
        <taxon>Eukaryota</taxon>
        <taxon>Fungi</taxon>
        <taxon>Dikarya</taxon>
        <taxon>Basidiomycota</taxon>
        <taxon>Agaricomycotina</taxon>
        <taxon>Agaricomycetes</taxon>
        <taxon>Agaricomycetidae</taxon>
        <taxon>Agaricales</taxon>
        <taxon>Pluteineae</taxon>
        <taxon>Amanitaceae</taxon>
        <taxon>Amanita</taxon>
    </lineage>
</organism>
<feature type="compositionally biased region" description="Acidic residues" evidence="1">
    <location>
        <begin position="235"/>
        <end position="244"/>
    </location>
</feature>
<dbReference type="EMBL" id="KZ301969">
    <property type="protein sequence ID" value="PFH54614.1"/>
    <property type="molecule type" value="Genomic_DNA"/>
</dbReference>
<dbReference type="Proteomes" id="UP000242287">
    <property type="component" value="Unassembled WGS sequence"/>
</dbReference>
<sequence length="657" mass="71875">MADSLPPPTYSQGDPPSSDGVRTLDTLPQILLVPPANLVNFQKGYLGAEGENAAIEGELQIKGAKPGCWSKVTISLRTCETAYLREIELAFSQLVLFNTDSGTSFPSTLPFSLPLTSDTPQSIQTPHSSLSHTLTATLFPSDRSLSSCSKSIVVHTRRYMSHSFSLFASPETFALNNPTRVELEIPRATFKVGEPIPLYVTVPPPSRELVIDQGLRLRNVRAELVRVIKVKREDGDYEVSDSDEESHSVVSESLDEPTGGPSTEQNFANIGHSKVPPSPLFLGSSYRTTIAQSGASCRFHTSRAIKLRLLLHQPPANTSPSRYQPDLPTLEYRSLGCDAESASITQSTLLHTVTFRIHVHVSFVDMSTHTERVSHLSIPILILPPSAPLPEIGPSLDEAYQKKHDRPPARTVRYEDIDLPAPYYPAAEAGPSYMTVGAPPPFEERDAPPPFSSTAAEASTSARLPTFLESESEIIFPETDHSELLQHISQSPYIVGEGTDFGFSAAEQFDGHAEDMHRSATPPPTMEMATHDTDLTALTEIHQSDRGIEALGLAIDHDDNLILCDDQPPPPPAIDDPLDPPPSIDSEFRSPEQVRRVSPRTSPPMIASYHPIEPPSLPLHSPSDDIQLSHGHAPPPYLIPELHSDHEQVMRPPPYAD</sequence>
<feature type="compositionally biased region" description="Pro residues" evidence="1">
    <location>
        <begin position="567"/>
        <end position="583"/>
    </location>
</feature>
<accession>A0A2A9NYE5</accession>
<dbReference type="OrthoDB" id="3357813at2759"/>
<feature type="region of interest" description="Disordered" evidence="1">
    <location>
        <begin position="561"/>
        <end position="657"/>
    </location>
</feature>
<feature type="region of interest" description="Disordered" evidence="1">
    <location>
        <begin position="1"/>
        <end position="20"/>
    </location>
</feature>
<reference evidence="2 3" key="1">
    <citation type="submission" date="2014-02" db="EMBL/GenBank/DDBJ databases">
        <title>Transposable element dynamics among asymbiotic and ectomycorrhizal Amanita fungi.</title>
        <authorList>
            <consortium name="DOE Joint Genome Institute"/>
            <person name="Hess J."/>
            <person name="Skrede I."/>
            <person name="Wolfe B."/>
            <person name="LaButti K."/>
            <person name="Ohm R.A."/>
            <person name="Grigoriev I.V."/>
            <person name="Pringle A."/>
        </authorList>
    </citation>
    <scope>NUCLEOTIDE SEQUENCE [LARGE SCALE GENOMIC DNA]</scope>
    <source>
        <strain evidence="2 3">SKay4041</strain>
    </source>
</reference>
<dbReference type="AlphaFoldDB" id="A0A2A9NYE5"/>
<feature type="compositionally biased region" description="Basic and acidic residues" evidence="1">
    <location>
        <begin position="586"/>
        <end position="595"/>
    </location>
</feature>
<protein>
    <submittedName>
        <fullName evidence="2">Uncharacterized protein</fullName>
    </submittedName>
</protein>
<dbReference type="STRING" id="703135.A0A2A9NYE5"/>
<gene>
    <name evidence="2" type="ORF">AMATHDRAFT_134807</name>
</gene>
<proteinExistence type="predicted"/>
<keyword evidence="3" id="KW-1185">Reference proteome</keyword>
<feature type="region of interest" description="Disordered" evidence="1">
    <location>
        <begin position="235"/>
        <end position="274"/>
    </location>
</feature>
<evidence type="ECO:0000313" key="3">
    <source>
        <dbReference type="Proteomes" id="UP000242287"/>
    </source>
</evidence>